<name>A0A370NA12_9BURK</name>
<dbReference type="EMBL" id="QHKS01000007">
    <property type="protein sequence ID" value="RDK02454.1"/>
    <property type="molecule type" value="Genomic_DNA"/>
</dbReference>
<dbReference type="PIRSF" id="PIRSF029288">
    <property type="entry name" value="SciE_ImpE"/>
    <property type="match status" value="1"/>
</dbReference>
<dbReference type="InterPro" id="IPR009211">
    <property type="entry name" value="TagJ"/>
</dbReference>
<dbReference type="Gene3D" id="1.25.40.10">
    <property type="entry name" value="Tetratricopeptide repeat domain"/>
    <property type="match status" value="1"/>
</dbReference>
<dbReference type="InterPro" id="IPR011990">
    <property type="entry name" value="TPR-like_helical_dom_sf"/>
</dbReference>
<comment type="caution">
    <text evidence="1">The sequence shown here is derived from an EMBL/GenBank/DDBJ whole genome shotgun (WGS) entry which is preliminary data.</text>
</comment>
<dbReference type="Proteomes" id="UP000254875">
    <property type="component" value="Unassembled WGS sequence"/>
</dbReference>
<evidence type="ECO:0000313" key="1">
    <source>
        <dbReference type="EMBL" id="RDK02454.1"/>
    </source>
</evidence>
<dbReference type="Pfam" id="PF07024">
    <property type="entry name" value="ImpE"/>
    <property type="match status" value="1"/>
</dbReference>
<reference evidence="2" key="1">
    <citation type="submission" date="2018-05" db="EMBL/GenBank/DDBJ databases">
        <authorList>
            <person name="Feng T."/>
        </authorList>
    </citation>
    <scope>NUCLEOTIDE SEQUENCE [LARGE SCALE GENOMIC DNA]</scope>
    <source>
        <strain evidence="2">S27</strain>
    </source>
</reference>
<accession>A0A370NA12</accession>
<dbReference type="AlphaFoldDB" id="A0A370NA12"/>
<dbReference type="SUPFAM" id="SSF144059">
    <property type="entry name" value="ImpE-like"/>
    <property type="match status" value="1"/>
</dbReference>
<evidence type="ECO:0000313" key="2">
    <source>
        <dbReference type="Proteomes" id="UP000254875"/>
    </source>
</evidence>
<proteinExistence type="predicted"/>
<sequence length="269" mass="29399">MTTQDLLRSGRLDDALAALTQEVRANPADPKSRVFLFQLLAVLGQWERANTQLAVCGELDAGALAMVQSYREALRCEALRAEVFAGRRTPVIFGEPETWIALMLEALKRDADGALAEAAHIREEALELAPASSGTLDGEPFEWIADADARLGPLVEMIVNGRYYWVPFHRLTRIAFDAPTDLRDTVWMPAQVTFATGGESVAFVPTRYDGTLATANDALKLARRTEWHESHGGVFVGVGQRVFATDAGDHALMDVREIQIDAAPAAPLQ</sequence>
<gene>
    <name evidence="1" type="ORF">DLM46_12740</name>
</gene>
<protein>
    <submittedName>
        <fullName evidence="1">Virulence protein SciE type</fullName>
    </submittedName>
</protein>
<organism evidence="1 2">
    <name type="scientific">Paraburkholderia lacunae</name>
    <dbReference type="NCBI Taxonomy" id="2211104"/>
    <lineage>
        <taxon>Bacteria</taxon>
        <taxon>Pseudomonadati</taxon>
        <taxon>Pseudomonadota</taxon>
        <taxon>Betaproteobacteria</taxon>
        <taxon>Burkholderiales</taxon>
        <taxon>Burkholderiaceae</taxon>
        <taxon>Paraburkholderia</taxon>
    </lineage>
</organism>
<dbReference type="OrthoDB" id="5416084at2"/>
<dbReference type="RefSeq" id="WP_115101130.1">
    <property type="nucleotide sequence ID" value="NZ_QHKS01000007.1"/>
</dbReference>
<keyword evidence="2" id="KW-1185">Reference proteome</keyword>